<organism evidence="1 2">
    <name type="scientific">Lactovum miscens</name>
    <dbReference type="NCBI Taxonomy" id="190387"/>
    <lineage>
        <taxon>Bacteria</taxon>
        <taxon>Bacillati</taxon>
        <taxon>Bacillota</taxon>
        <taxon>Bacilli</taxon>
        <taxon>Lactobacillales</taxon>
        <taxon>Streptococcaceae</taxon>
        <taxon>Lactovum</taxon>
    </lineage>
</organism>
<protein>
    <submittedName>
        <fullName evidence="1">Uncharacterized protein</fullName>
    </submittedName>
</protein>
<gene>
    <name evidence="1" type="ORF">HNQ37_000386</name>
</gene>
<comment type="caution">
    <text evidence="1">The sequence shown here is derived from an EMBL/GenBank/DDBJ whole genome shotgun (WGS) entry which is preliminary data.</text>
</comment>
<keyword evidence="2" id="KW-1185">Reference proteome</keyword>
<dbReference type="Proteomes" id="UP000562464">
    <property type="component" value="Unassembled WGS sequence"/>
</dbReference>
<sequence>MAIEVINSVIVSSLWYSIFIESTLSRISLNKKQAKSLEITYNLFKVKAEEIVKARITNEDGVL</sequence>
<evidence type="ECO:0000313" key="2">
    <source>
        <dbReference type="Proteomes" id="UP000562464"/>
    </source>
</evidence>
<dbReference type="AlphaFoldDB" id="A0A841C506"/>
<evidence type="ECO:0000313" key="1">
    <source>
        <dbReference type="EMBL" id="MBB5887515.1"/>
    </source>
</evidence>
<name>A0A841C506_9LACT</name>
<accession>A0A841C506</accession>
<proteinExistence type="predicted"/>
<dbReference type="EMBL" id="JACHHV010000004">
    <property type="protein sequence ID" value="MBB5887515.1"/>
    <property type="molecule type" value="Genomic_DNA"/>
</dbReference>
<reference evidence="1 2" key="1">
    <citation type="submission" date="2020-08" db="EMBL/GenBank/DDBJ databases">
        <title>Genomic Encyclopedia of Type Strains, Phase IV (KMG-IV): sequencing the most valuable type-strain genomes for metagenomic binning, comparative biology and taxonomic classification.</title>
        <authorList>
            <person name="Goeker M."/>
        </authorList>
    </citation>
    <scope>NUCLEOTIDE SEQUENCE [LARGE SCALE GENOMIC DNA]</scope>
    <source>
        <strain evidence="1 2">DSM 14925</strain>
    </source>
</reference>